<accession>A0A9E2KQ42</accession>
<organism evidence="1 2">
    <name type="scientific">Candidatus Anaerobiospirillum merdipullorum</name>
    <dbReference type="NCBI Taxonomy" id="2838450"/>
    <lineage>
        <taxon>Bacteria</taxon>
        <taxon>Pseudomonadati</taxon>
        <taxon>Pseudomonadota</taxon>
        <taxon>Gammaproteobacteria</taxon>
        <taxon>Aeromonadales</taxon>
        <taxon>Succinivibrionaceae</taxon>
        <taxon>Anaerobiospirillum</taxon>
    </lineage>
</organism>
<name>A0A9E2KQ42_9GAMM</name>
<dbReference type="InterPro" id="IPR011050">
    <property type="entry name" value="Pectin_lyase_fold/virulence"/>
</dbReference>
<reference evidence="1" key="1">
    <citation type="journal article" date="2021" name="PeerJ">
        <title>Extensive microbial diversity within the chicken gut microbiome revealed by metagenomics and culture.</title>
        <authorList>
            <person name="Gilroy R."/>
            <person name="Ravi A."/>
            <person name="Getino M."/>
            <person name="Pursley I."/>
            <person name="Horton D.L."/>
            <person name="Alikhan N.F."/>
            <person name="Baker D."/>
            <person name="Gharbi K."/>
            <person name="Hall N."/>
            <person name="Watson M."/>
            <person name="Adriaenssens E.M."/>
            <person name="Foster-Nyarko E."/>
            <person name="Jarju S."/>
            <person name="Secka A."/>
            <person name="Antonio M."/>
            <person name="Oren A."/>
            <person name="Chaudhuri R.R."/>
            <person name="La Ragione R."/>
            <person name="Hildebrand F."/>
            <person name="Pallen M.J."/>
        </authorList>
    </citation>
    <scope>NUCLEOTIDE SEQUENCE</scope>
    <source>
        <strain evidence="1">687</strain>
    </source>
</reference>
<evidence type="ECO:0000313" key="1">
    <source>
        <dbReference type="EMBL" id="MBU3827233.1"/>
    </source>
</evidence>
<dbReference type="Gene3D" id="2.160.20.10">
    <property type="entry name" value="Single-stranded right-handed beta-helix, Pectin lyase-like"/>
    <property type="match status" value="1"/>
</dbReference>
<dbReference type="SUPFAM" id="SSF51126">
    <property type="entry name" value="Pectin lyase-like"/>
    <property type="match status" value="1"/>
</dbReference>
<proteinExistence type="predicted"/>
<comment type="caution">
    <text evidence="1">The sequence shown here is derived from an EMBL/GenBank/DDBJ whole genome shotgun (WGS) entry which is preliminary data.</text>
</comment>
<reference evidence="1" key="2">
    <citation type="submission" date="2021-04" db="EMBL/GenBank/DDBJ databases">
        <authorList>
            <person name="Gilroy R."/>
        </authorList>
    </citation>
    <scope>NUCLEOTIDE SEQUENCE</scope>
    <source>
        <strain evidence="1">687</strain>
    </source>
</reference>
<dbReference type="AlphaFoldDB" id="A0A9E2KQ42"/>
<dbReference type="InterPro" id="IPR022208">
    <property type="entry name" value="DUF3737"/>
</dbReference>
<dbReference type="InterPro" id="IPR012334">
    <property type="entry name" value="Pectin_lyas_fold"/>
</dbReference>
<dbReference type="EMBL" id="JAHLFG010000077">
    <property type="protein sequence ID" value="MBU3827233.1"/>
    <property type="molecule type" value="Genomic_DNA"/>
</dbReference>
<dbReference type="Pfam" id="PF12541">
    <property type="entry name" value="DUF3737"/>
    <property type="match status" value="1"/>
</dbReference>
<sequence>MSIMQEISQQDFYGERPLFNHHHVTLKNSTIHEGESALKECSDIVAQDCTFIGRYPFWHNTNTKILNCHLTVDCRAPLWYDRNIVMQGCRSEAPKMLREVDNVKLIDCDFPDAQELLWKCRNVEVHNTRIGKADYIFFNSDNLQIDGLTLQGKYSFQYCHNIHIKNSVLNTKDAFWESADILIEDSQVLGEYLAWHSTNLTLVHCHIAGTQPLCYAHNLKLIDCTFDADADLAFEYSSVQATIQSPVTSVKNPLTGFIKAKSFGEIILDENQKEPHDCKIELLD</sequence>
<gene>
    <name evidence="1" type="ORF">IAA31_07065</name>
</gene>
<evidence type="ECO:0000313" key="2">
    <source>
        <dbReference type="Proteomes" id="UP000824150"/>
    </source>
</evidence>
<dbReference type="Proteomes" id="UP000824150">
    <property type="component" value="Unassembled WGS sequence"/>
</dbReference>
<protein>
    <submittedName>
        <fullName evidence="1">DUF3737 family protein</fullName>
    </submittedName>
</protein>